<dbReference type="Proteomes" id="UP000632222">
    <property type="component" value="Unassembled WGS sequence"/>
</dbReference>
<proteinExistence type="predicted"/>
<evidence type="ECO:0000313" key="1">
    <source>
        <dbReference type="EMBL" id="GGJ49369.1"/>
    </source>
</evidence>
<evidence type="ECO:0008006" key="3">
    <source>
        <dbReference type="Google" id="ProtNLM"/>
    </source>
</evidence>
<comment type="caution">
    <text evidence="1">The sequence shown here is derived from an EMBL/GenBank/DDBJ whole genome shotgun (WGS) entry which is preliminary data.</text>
</comment>
<dbReference type="EMBL" id="BMOD01000020">
    <property type="protein sequence ID" value="GGJ49369.1"/>
    <property type="molecule type" value="Genomic_DNA"/>
</dbReference>
<dbReference type="RefSeq" id="WP_189005651.1">
    <property type="nucleotide sequence ID" value="NZ_BMOD01000020.1"/>
</dbReference>
<keyword evidence="2" id="KW-1185">Reference proteome</keyword>
<name>A0ABQ2D8J2_9DEIO</name>
<accession>A0ABQ2D8J2</accession>
<sequence>MQPTDIIADFLKRKGWDVETQDELITMDYQTESVIGTLALAIAQQTPYLITRFDLTLDIFVQEESLAEVMMGLNLINQQFSVGCMYLDLVEMEEDEGGEDDVNEPELLFLLGARGSTVLEGMEDHHLELLHHALEVFVEEVSDAVINDMGNMPKTLQA</sequence>
<organism evidence="1 2">
    <name type="scientific">Deinococcus roseus</name>
    <dbReference type="NCBI Taxonomy" id="392414"/>
    <lineage>
        <taxon>Bacteria</taxon>
        <taxon>Thermotogati</taxon>
        <taxon>Deinococcota</taxon>
        <taxon>Deinococci</taxon>
        <taxon>Deinococcales</taxon>
        <taxon>Deinococcaceae</taxon>
        <taxon>Deinococcus</taxon>
    </lineage>
</organism>
<reference evidence="2" key="1">
    <citation type="journal article" date="2019" name="Int. J. Syst. Evol. Microbiol.">
        <title>The Global Catalogue of Microorganisms (GCM) 10K type strain sequencing project: providing services to taxonomists for standard genome sequencing and annotation.</title>
        <authorList>
            <consortium name="The Broad Institute Genomics Platform"/>
            <consortium name="The Broad Institute Genome Sequencing Center for Infectious Disease"/>
            <person name="Wu L."/>
            <person name="Ma J."/>
        </authorList>
    </citation>
    <scope>NUCLEOTIDE SEQUENCE [LARGE SCALE GENOMIC DNA]</scope>
    <source>
        <strain evidence="2">JCM 14370</strain>
    </source>
</reference>
<gene>
    <name evidence="1" type="ORF">GCM10008938_39180</name>
</gene>
<protein>
    <recommendedName>
        <fullName evidence="3">YbjN domain-containing protein</fullName>
    </recommendedName>
</protein>
<evidence type="ECO:0000313" key="2">
    <source>
        <dbReference type="Proteomes" id="UP000632222"/>
    </source>
</evidence>